<dbReference type="Pfam" id="PF07714">
    <property type="entry name" value="PK_Tyr_Ser-Thr"/>
    <property type="match status" value="1"/>
</dbReference>
<keyword evidence="1 7" id="KW-0723">Serine/threonine-protein kinase</keyword>
<dbReference type="FunFam" id="1.10.510.10:FF:000368">
    <property type="entry name" value="cold-responsive protein kinase 1"/>
    <property type="match status" value="1"/>
</dbReference>
<dbReference type="InterPro" id="IPR008271">
    <property type="entry name" value="Ser/Thr_kinase_AS"/>
</dbReference>
<keyword evidence="9" id="KW-0675">Receptor</keyword>
<keyword evidence="3 6" id="KW-0547">Nucleotide-binding</keyword>
<keyword evidence="5 6" id="KW-0067">ATP-binding</keyword>
<dbReference type="SUPFAM" id="SSF56112">
    <property type="entry name" value="Protein kinase-like (PK-like)"/>
    <property type="match status" value="1"/>
</dbReference>
<protein>
    <submittedName>
        <fullName evidence="9">Putative LRR receptor-like serine/threonine-protein kinase</fullName>
    </submittedName>
</protein>
<dbReference type="STRING" id="906689.A0A2I0VDJ1"/>
<feature type="binding site" evidence="6">
    <location>
        <position position="81"/>
    </location>
    <ligand>
        <name>ATP</name>
        <dbReference type="ChEBI" id="CHEBI:30616"/>
    </ligand>
</feature>
<dbReference type="InterPro" id="IPR000719">
    <property type="entry name" value="Prot_kinase_dom"/>
</dbReference>
<evidence type="ECO:0000256" key="6">
    <source>
        <dbReference type="PROSITE-ProRule" id="PRU10141"/>
    </source>
</evidence>
<dbReference type="PROSITE" id="PS50011">
    <property type="entry name" value="PROTEIN_KINASE_DOM"/>
    <property type="match status" value="1"/>
</dbReference>
<evidence type="ECO:0000256" key="2">
    <source>
        <dbReference type="ARBA" id="ARBA00022679"/>
    </source>
</evidence>
<evidence type="ECO:0000256" key="5">
    <source>
        <dbReference type="ARBA" id="ARBA00022840"/>
    </source>
</evidence>
<dbReference type="InterPro" id="IPR052059">
    <property type="entry name" value="CR_Ser/Thr_kinase"/>
</dbReference>
<keyword evidence="4 9" id="KW-0418">Kinase</keyword>
<feature type="domain" description="Protein kinase" evidence="8">
    <location>
        <begin position="53"/>
        <end position="354"/>
    </location>
</feature>
<comment type="similarity">
    <text evidence="7">Belongs to the protein kinase superfamily.</text>
</comment>
<dbReference type="FunFam" id="3.30.200.20:FF:000225">
    <property type="entry name" value="cold-responsive protein kinase 1"/>
    <property type="match status" value="1"/>
</dbReference>
<dbReference type="Proteomes" id="UP000233837">
    <property type="component" value="Unassembled WGS sequence"/>
</dbReference>
<organism evidence="9 10">
    <name type="scientific">Dendrobium catenatum</name>
    <dbReference type="NCBI Taxonomy" id="906689"/>
    <lineage>
        <taxon>Eukaryota</taxon>
        <taxon>Viridiplantae</taxon>
        <taxon>Streptophyta</taxon>
        <taxon>Embryophyta</taxon>
        <taxon>Tracheophyta</taxon>
        <taxon>Spermatophyta</taxon>
        <taxon>Magnoliopsida</taxon>
        <taxon>Liliopsida</taxon>
        <taxon>Asparagales</taxon>
        <taxon>Orchidaceae</taxon>
        <taxon>Epidendroideae</taxon>
        <taxon>Malaxideae</taxon>
        <taxon>Dendrobiinae</taxon>
        <taxon>Dendrobium</taxon>
    </lineage>
</organism>
<evidence type="ECO:0000256" key="1">
    <source>
        <dbReference type="ARBA" id="ARBA00022527"/>
    </source>
</evidence>
<evidence type="ECO:0000256" key="4">
    <source>
        <dbReference type="ARBA" id="ARBA00022777"/>
    </source>
</evidence>
<keyword evidence="2" id="KW-0808">Transferase</keyword>
<dbReference type="InterPro" id="IPR017441">
    <property type="entry name" value="Protein_kinase_ATP_BS"/>
</dbReference>
<dbReference type="InterPro" id="IPR011009">
    <property type="entry name" value="Kinase-like_dom_sf"/>
</dbReference>
<evidence type="ECO:0000313" key="9">
    <source>
        <dbReference type="EMBL" id="PKU61476.1"/>
    </source>
</evidence>
<gene>
    <name evidence="9" type="ORF">MA16_Dca021533</name>
</gene>
<evidence type="ECO:0000256" key="7">
    <source>
        <dbReference type="RuleBase" id="RU000304"/>
    </source>
</evidence>
<reference evidence="9 10" key="2">
    <citation type="journal article" date="2017" name="Nature">
        <title>The Apostasia genome and the evolution of orchids.</title>
        <authorList>
            <person name="Zhang G.Q."/>
            <person name="Liu K.W."/>
            <person name="Li Z."/>
            <person name="Lohaus R."/>
            <person name="Hsiao Y.Y."/>
            <person name="Niu S.C."/>
            <person name="Wang J.Y."/>
            <person name="Lin Y.C."/>
            <person name="Xu Q."/>
            <person name="Chen L.J."/>
            <person name="Yoshida K."/>
            <person name="Fujiwara S."/>
            <person name="Wang Z.W."/>
            <person name="Zhang Y.Q."/>
            <person name="Mitsuda N."/>
            <person name="Wang M."/>
            <person name="Liu G.H."/>
            <person name="Pecoraro L."/>
            <person name="Huang H.X."/>
            <person name="Xiao X.J."/>
            <person name="Lin M."/>
            <person name="Wu X.Y."/>
            <person name="Wu W.L."/>
            <person name="Chen Y.Y."/>
            <person name="Chang S.B."/>
            <person name="Sakamoto S."/>
            <person name="Ohme-Takagi M."/>
            <person name="Yagi M."/>
            <person name="Zeng S.J."/>
            <person name="Shen C.Y."/>
            <person name="Yeh C.M."/>
            <person name="Luo Y.B."/>
            <person name="Tsai W.C."/>
            <person name="Van de Peer Y."/>
            <person name="Liu Z.J."/>
        </authorList>
    </citation>
    <scope>NUCLEOTIDE SEQUENCE [LARGE SCALE GENOMIC DNA]</scope>
    <source>
        <tissue evidence="9">The whole plant</tissue>
    </source>
</reference>
<reference evidence="9 10" key="1">
    <citation type="journal article" date="2016" name="Sci. Rep.">
        <title>The Dendrobium catenatum Lindl. genome sequence provides insights into polysaccharide synthase, floral development and adaptive evolution.</title>
        <authorList>
            <person name="Zhang G.Q."/>
            <person name="Xu Q."/>
            <person name="Bian C."/>
            <person name="Tsai W.C."/>
            <person name="Yeh C.M."/>
            <person name="Liu K.W."/>
            <person name="Yoshida K."/>
            <person name="Zhang L.S."/>
            <person name="Chang S.B."/>
            <person name="Chen F."/>
            <person name="Shi Y."/>
            <person name="Su Y.Y."/>
            <person name="Zhang Y.Q."/>
            <person name="Chen L.J."/>
            <person name="Yin Y."/>
            <person name="Lin M."/>
            <person name="Huang H."/>
            <person name="Deng H."/>
            <person name="Wang Z.W."/>
            <person name="Zhu S.L."/>
            <person name="Zhao X."/>
            <person name="Deng C."/>
            <person name="Niu S.C."/>
            <person name="Huang J."/>
            <person name="Wang M."/>
            <person name="Liu G.H."/>
            <person name="Yang H.J."/>
            <person name="Xiao X.J."/>
            <person name="Hsiao Y.Y."/>
            <person name="Wu W.L."/>
            <person name="Chen Y.Y."/>
            <person name="Mitsuda N."/>
            <person name="Ohme-Takagi M."/>
            <person name="Luo Y.B."/>
            <person name="Van de Peer Y."/>
            <person name="Liu Z.J."/>
        </authorList>
    </citation>
    <scope>NUCLEOTIDE SEQUENCE [LARGE SCALE GENOMIC DNA]</scope>
    <source>
        <tissue evidence="9">The whole plant</tissue>
    </source>
</reference>
<dbReference type="Gene3D" id="1.10.510.10">
    <property type="entry name" value="Transferase(Phosphotransferase) domain 1"/>
    <property type="match status" value="1"/>
</dbReference>
<evidence type="ECO:0000313" key="10">
    <source>
        <dbReference type="Proteomes" id="UP000233837"/>
    </source>
</evidence>
<dbReference type="EMBL" id="KZ503778">
    <property type="protein sequence ID" value="PKU61476.1"/>
    <property type="molecule type" value="Genomic_DNA"/>
</dbReference>
<dbReference type="InterPro" id="IPR001245">
    <property type="entry name" value="Ser-Thr/Tyr_kinase_cat_dom"/>
</dbReference>
<keyword evidence="10" id="KW-1185">Reference proteome</keyword>
<dbReference type="AlphaFoldDB" id="A0A2I0VDJ1"/>
<evidence type="ECO:0000256" key="3">
    <source>
        <dbReference type="ARBA" id="ARBA00022741"/>
    </source>
</evidence>
<accession>A0A2I0VDJ1</accession>
<dbReference type="OrthoDB" id="4062651at2759"/>
<dbReference type="GO" id="GO:0004674">
    <property type="term" value="F:protein serine/threonine kinase activity"/>
    <property type="evidence" value="ECO:0007669"/>
    <property type="project" value="UniProtKB-KW"/>
</dbReference>
<dbReference type="PROSITE" id="PS00107">
    <property type="entry name" value="PROTEIN_KINASE_ATP"/>
    <property type="match status" value="1"/>
</dbReference>
<name>A0A2I0VDJ1_9ASPA</name>
<dbReference type="PANTHER" id="PTHR47973">
    <property type="entry name" value="CYSTEINE-RICH RECEPTOR-LIKE PROTEIN KINASE 3"/>
    <property type="match status" value="1"/>
</dbReference>
<dbReference type="PROSITE" id="PS00108">
    <property type="entry name" value="PROTEIN_KINASE_ST"/>
    <property type="match status" value="1"/>
</dbReference>
<sequence>MYTWGFSHAVMSCCMFVSRSKKTSGLQTFQLNDAVEKVKLYTYKELRAATGDFSPGNRVGEGGFGTVYKGTLKNGTTVAIKVLSNESTQIAREFLTEISAISNIVHENLVKLYGCCIEGNHRILVYNYLENNSLAQTLLGTNRNNIQFSWKTRYKICIGVACGLAFLHEGLLPHILHRDIKASNILLDKDLTPKISDFGLARLLPSNATHITTQVAGTLGYLAPEYVIRGQVTRKSDVYSFGVLLLEIVSGRCNTNTRLPCKEQFLLERIWEHYKQGELERMTDSSLTDDLEIKEACKFLKVGLLCTQEASKLRPSMSIVLKMLTGEKDVELEKITQPGLVSELMQKKMTNQIN</sequence>
<proteinExistence type="inferred from homology"/>
<dbReference type="GO" id="GO:0005524">
    <property type="term" value="F:ATP binding"/>
    <property type="evidence" value="ECO:0007669"/>
    <property type="project" value="UniProtKB-UniRule"/>
</dbReference>
<dbReference type="CDD" id="cd14066">
    <property type="entry name" value="STKc_IRAK"/>
    <property type="match status" value="1"/>
</dbReference>
<evidence type="ECO:0000259" key="8">
    <source>
        <dbReference type="PROSITE" id="PS50011"/>
    </source>
</evidence>
<dbReference type="SMART" id="SM00220">
    <property type="entry name" value="S_TKc"/>
    <property type="match status" value="1"/>
</dbReference>
<dbReference type="Gene3D" id="3.30.200.20">
    <property type="entry name" value="Phosphorylase Kinase, domain 1"/>
    <property type="match status" value="1"/>
</dbReference>